<dbReference type="AlphaFoldDB" id="W9V8S5"/>
<dbReference type="InterPro" id="IPR010998">
    <property type="entry name" value="Integrase_recombinase_N"/>
</dbReference>
<sequence length="360" mass="40681">MATIEKRTDNKGSTTYRVKVRLRGYPSQTATFDRLSKAKDWAKSTEAAIKEGRHFKSTEAKKHTLGDLVERYVRDVLPHKSESSRSHQKQQLGWWKNQIGDHLLADVTPALIAEYRDKLAQIETYRGGKTSPATVGRYLTALSHAFSVAMKEWGWVEENPLLKVSKPKEPRGRVRFLSDDERQRLLTACRESRSRDLYPAVVLALSTGARQQEILGLDWKDVDLERKVAVLHETKNGDRRVLPLSGPGLELLKKRAEERRGGDEGRPLTGLVFPGRKNKSEPVDLRTPFETALKRAGIEDFRWHDLRHSAASYLAMNGASLAEIAEVLGHKTLAMVKRYAHLSEAHTASVVERMNAAIFE</sequence>
<proteinExistence type="inferred from homology"/>
<dbReference type="InterPro" id="IPR013762">
    <property type="entry name" value="Integrase-like_cat_sf"/>
</dbReference>
<keyword evidence="4" id="KW-0233">DNA recombination</keyword>
<evidence type="ECO:0000256" key="4">
    <source>
        <dbReference type="ARBA" id="ARBA00023172"/>
    </source>
</evidence>
<dbReference type="PATRIC" id="fig|1249627.3.peg.1201"/>
<dbReference type="STRING" id="1249627.D779_0627"/>
<evidence type="ECO:0000259" key="6">
    <source>
        <dbReference type="PROSITE" id="PS51898"/>
    </source>
</evidence>
<dbReference type="PROSITE" id="PS51898">
    <property type="entry name" value="TYR_RECOMBINASE"/>
    <property type="match status" value="1"/>
</dbReference>
<dbReference type="Proteomes" id="UP000019460">
    <property type="component" value="Unassembled WGS sequence"/>
</dbReference>
<dbReference type="CDD" id="cd00796">
    <property type="entry name" value="INT_Rci_Hp1_C"/>
    <property type="match status" value="1"/>
</dbReference>
<evidence type="ECO:0000256" key="3">
    <source>
        <dbReference type="ARBA" id="ARBA00023125"/>
    </source>
</evidence>
<comment type="similarity">
    <text evidence="1">Belongs to the 'phage' integrase family.</text>
</comment>
<dbReference type="eggNOG" id="COG0582">
    <property type="taxonomic scope" value="Bacteria"/>
</dbReference>
<gene>
    <name evidence="8" type="ORF">D779_0627</name>
</gene>
<keyword evidence="9" id="KW-1185">Reference proteome</keyword>
<dbReference type="GO" id="GO:0006310">
    <property type="term" value="P:DNA recombination"/>
    <property type="evidence" value="ECO:0007669"/>
    <property type="project" value="UniProtKB-KW"/>
</dbReference>
<evidence type="ECO:0000256" key="5">
    <source>
        <dbReference type="PROSITE-ProRule" id="PRU01248"/>
    </source>
</evidence>
<dbReference type="PANTHER" id="PTHR30349:SF64">
    <property type="entry name" value="PROPHAGE INTEGRASE INTD-RELATED"/>
    <property type="match status" value="1"/>
</dbReference>
<keyword evidence="2" id="KW-0229">DNA integration</keyword>
<dbReference type="OrthoDB" id="5567253at2"/>
<feature type="domain" description="Core-binding (CB)" evidence="7">
    <location>
        <begin position="63"/>
        <end position="150"/>
    </location>
</feature>
<dbReference type="SUPFAM" id="SSF56349">
    <property type="entry name" value="DNA breaking-rejoining enzymes"/>
    <property type="match status" value="1"/>
</dbReference>
<dbReference type="InterPro" id="IPR011010">
    <property type="entry name" value="DNA_brk_join_enz"/>
</dbReference>
<evidence type="ECO:0000256" key="2">
    <source>
        <dbReference type="ARBA" id="ARBA00022908"/>
    </source>
</evidence>
<dbReference type="Gene3D" id="1.10.150.130">
    <property type="match status" value="1"/>
</dbReference>
<dbReference type="InterPro" id="IPR044068">
    <property type="entry name" value="CB"/>
</dbReference>
<reference evidence="8 9" key="1">
    <citation type="submission" date="2012-11" db="EMBL/GenBank/DDBJ databases">
        <title>Genome assembly of Thiorhodococcus sp. AK35.</title>
        <authorList>
            <person name="Nupur N."/>
            <person name="Khatri I."/>
            <person name="Subramanian S."/>
            <person name="Pinnaka A."/>
        </authorList>
    </citation>
    <scope>NUCLEOTIDE SEQUENCE [LARGE SCALE GENOMIC DNA]</scope>
    <source>
        <strain evidence="8 9">AK35</strain>
    </source>
</reference>
<dbReference type="Gene3D" id="1.10.443.10">
    <property type="entry name" value="Intergrase catalytic core"/>
    <property type="match status" value="1"/>
</dbReference>
<dbReference type="RefSeq" id="WP_043750937.1">
    <property type="nucleotide sequence ID" value="NZ_AONC01000016.1"/>
</dbReference>
<dbReference type="InterPro" id="IPR002104">
    <property type="entry name" value="Integrase_catalytic"/>
</dbReference>
<keyword evidence="3 5" id="KW-0238">DNA-binding</keyword>
<dbReference type="GO" id="GO:0015074">
    <property type="term" value="P:DNA integration"/>
    <property type="evidence" value="ECO:0007669"/>
    <property type="project" value="UniProtKB-KW"/>
</dbReference>
<dbReference type="EMBL" id="AONC01000016">
    <property type="protein sequence ID" value="EXJ16003.1"/>
    <property type="molecule type" value="Genomic_DNA"/>
</dbReference>
<dbReference type="InterPro" id="IPR050090">
    <property type="entry name" value="Tyrosine_recombinase_XerCD"/>
</dbReference>
<evidence type="ECO:0000313" key="8">
    <source>
        <dbReference type="EMBL" id="EXJ16003.1"/>
    </source>
</evidence>
<feature type="domain" description="Tyr recombinase" evidence="6">
    <location>
        <begin position="172"/>
        <end position="352"/>
    </location>
</feature>
<evidence type="ECO:0000259" key="7">
    <source>
        <dbReference type="PROSITE" id="PS51900"/>
    </source>
</evidence>
<protein>
    <submittedName>
        <fullName evidence="8">Phage integrase</fullName>
    </submittedName>
</protein>
<comment type="caution">
    <text evidence="8">The sequence shown here is derived from an EMBL/GenBank/DDBJ whole genome shotgun (WGS) entry which is preliminary data.</text>
</comment>
<dbReference type="GO" id="GO:0003677">
    <property type="term" value="F:DNA binding"/>
    <property type="evidence" value="ECO:0007669"/>
    <property type="project" value="UniProtKB-UniRule"/>
</dbReference>
<dbReference type="PANTHER" id="PTHR30349">
    <property type="entry name" value="PHAGE INTEGRASE-RELATED"/>
    <property type="match status" value="1"/>
</dbReference>
<evidence type="ECO:0000313" key="9">
    <source>
        <dbReference type="Proteomes" id="UP000019460"/>
    </source>
</evidence>
<dbReference type="PROSITE" id="PS51900">
    <property type="entry name" value="CB"/>
    <property type="match status" value="1"/>
</dbReference>
<evidence type="ECO:0000256" key="1">
    <source>
        <dbReference type="ARBA" id="ARBA00008857"/>
    </source>
</evidence>
<accession>W9V8S5</accession>
<dbReference type="Pfam" id="PF00589">
    <property type="entry name" value="Phage_integrase"/>
    <property type="match status" value="1"/>
</dbReference>
<name>W9V8S5_9GAMM</name>
<organism evidence="8 9">
    <name type="scientific">Imhoffiella purpurea</name>
    <dbReference type="NCBI Taxonomy" id="1249627"/>
    <lineage>
        <taxon>Bacteria</taxon>
        <taxon>Pseudomonadati</taxon>
        <taxon>Pseudomonadota</taxon>
        <taxon>Gammaproteobacteria</taxon>
        <taxon>Chromatiales</taxon>
        <taxon>Chromatiaceae</taxon>
        <taxon>Imhoffiella</taxon>
    </lineage>
</organism>